<feature type="transmembrane region" description="Helical" evidence="1">
    <location>
        <begin position="19"/>
        <end position="37"/>
    </location>
</feature>
<dbReference type="RefSeq" id="WP_285437132.1">
    <property type="nucleotide sequence ID" value="NZ_JASJUS010000063.1"/>
</dbReference>
<dbReference type="Proteomes" id="UP001241926">
    <property type="component" value="Unassembled WGS sequence"/>
</dbReference>
<comment type="caution">
    <text evidence="2">The sequence shown here is derived from an EMBL/GenBank/DDBJ whole genome shotgun (WGS) entry which is preliminary data.</text>
</comment>
<gene>
    <name evidence="2" type="ORF">QNN03_36635</name>
</gene>
<reference evidence="2 3" key="1">
    <citation type="submission" date="2023-05" db="EMBL/GenBank/DDBJ databases">
        <title>Streptomyces fuscus sp. nov., a brown-black pigment producing actinomyces isolated from dry sand of Sea duck farm.</title>
        <authorList>
            <person name="Xie J."/>
            <person name="Shen N."/>
        </authorList>
    </citation>
    <scope>NUCLEOTIDE SEQUENCE [LARGE SCALE GENOMIC DNA]</scope>
    <source>
        <strain evidence="2 3">GXMU-J15</strain>
    </source>
</reference>
<accession>A0ABT7JAR4</accession>
<keyword evidence="1" id="KW-0472">Membrane</keyword>
<keyword evidence="1" id="KW-1133">Transmembrane helix</keyword>
<proteinExistence type="predicted"/>
<dbReference type="EMBL" id="JASJUS010000063">
    <property type="protein sequence ID" value="MDL2081967.1"/>
    <property type="molecule type" value="Genomic_DNA"/>
</dbReference>
<keyword evidence="1" id="KW-0812">Transmembrane</keyword>
<sequence length="182" mass="20705">MTDWCGNPLKRTQAHLGTLLLQIFILYVILGIGSASLRSEVKMSAVRAADDTSAHFIDFVPHLSTESLTHWLGEDYCLADVIEYWLTRGGGLRVCLCDYEVFLLTFIAITHQWAADPELLDYYPGPDPDTGKSRPPVKRRVQRIFREFNNEETRLTHPVLDRYHFNKLVFAELHGSGAAELL</sequence>
<name>A0ABT7JAR4_9ACTN</name>
<evidence type="ECO:0000313" key="3">
    <source>
        <dbReference type="Proteomes" id="UP001241926"/>
    </source>
</evidence>
<evidence type="ECO:0000256" key="1">
    <source>
        <dbReference type="SAM" id="Phobius"/>
    </source>
</evidence>
<protein>
    <submittedName>
        <fullName evidence="2">Uncharacterized protein</fullName>
    </submittedName>
</protein>
<evidence type="ECO:0000313" key="2">
    <source>
        <dbReference type="EMBL" id="MDL2081967.1"/>
    </source>
</evidence>
<organism evidence="2 3">
    <name type="scientific">Streptomyces fuscus</name>
    <dbReference type="NCBI Taxonomy" id="3048495"/>
    <lineage>
        <taxon>Bacteria</taxon>
        <taxon>Bacillati</taxon>
        <taxon>Actinomycetota</taxon>
        <taxon>Actinomycetes</taxon>
        <taxon>Kitasatosporales</taxon>
        <taxon>Streptomycetaceae</taxon>
        <taxon>Streptomyces</taxon>
    </lineage>
</organism>
<keyword evidence="3" id="KW-1185">Reference proteome</keyword>